<name>A0A0B7BME6_9EUPU</name>
<keyword evidence="1" id="KW-0472">Membrane</keyword>
<accession>A0A0B7BME6</accession>
<dbReference type="EMBL" id="HACG01047207">
    <property type="protein sequence ID" value="CEK94072.1"/>
    <property type="molecule type" value="Transcribed_RNA"/>
</dbReference>
<keyword evidence="1" id="KW-0812">Transmembrane</keyword>
<protein>
    <submittedName>
        <fullName evidence="2">Uncharacterized protein</fullName>
    </submittedName>
</protein>
<proteinExistence type="predicted"/>
<feature type="transmembrane region" description="Helical" evidence="1">
    <location>
        <begin position="48"/>
        <end position="77"/>
    </location>
</feature>
<organism evidence="2">
    <name type="scientific">Arion vulgaris</name>
    <dbReference type="NCBI Taxonomy" id="1028688"/>
    <lineage>
        <taxon>Eukaryota</taxon>
        <taxon>Metazoa</taxon>
        <taxon>Spiralia</taxon>
        <taxon>Lophotrochozoa</taxon>
        <taxon>Mollusca</taxon>
        <taxon>Gastropoda</taxon>
        <taxon>Heterobranchia</taxon>
        <taxon>Euthyneura</taxon>
        <taxon>Panpulmonata</taxon>
        <taxon>Eupulmonata</taxon>
        <taxon>Stylommatophora</taxon>
        <taxon>Helicina</taxon>
        <taxon>Arionoidea</taxon>
        <taxon>Arionidae</taxon>
        <taxon>Arion</taxon>
    </lineage>
</organism>
<dbReference type="AlphaFoldDB" id="A0A0B7BME6"/>
<reference evidence="2" key="1">
    <citation type="submission" date="2014-12" db="EMBL/GenBank/DDBJ databases">
        <title>Insight into the proteome of Arion vulgaris.</title>
        <authorList>
            <person name="Aradska J."/>
            <person name="Bulat T."/>
            <person name="Smidak R."/>
            <person name="Sarate P."/>
            <person name="Gangsoo J."/>
            <person name="Sialana F."/>
            <person name="Bilban M."/>
            <person name="Lubec G."/>
        </authorList>
    </citation>
    <scope>NUCLEOTIDE SEQUENCE</scope>
    <source>
        <tissue evidence="2">Skin</tissue>
    </source>
</reference>
<sequence length="81" mass="9736">MSIRKDEYQQKESIKQMDGRLRFCLKARKQMFREYVRTTHNFASLHLIVSYCMIISSVCQHISCHLVLDFFFVAFLFNHSL</sequence>
<gene>
    <name evidence="2" type="primary">ORF198775</name>
</gene>
<keyword evidence="1" id="KW-1133">Transmembrane helix</keyword>
<evidence type="ECO:0000313" key="2">
    <source>
        <dbReference type="EMBL" id="CEK94072.1"/>
    </source>
</evidence>
<evidence type="ECO:0000256" key="1">
    <source>
        <dbReference type="SAM" id="Phobius"/>
    </source>
</evidence>
<feature type="non-terminal residue" evidence="2">
    <location>
        <position position="81"/>
    </location>
</feature>